<protein>
    <submittedName>
        <fullName evidence="1">Uncharacterized protein</fullName>
    </submittedName>
</protein>
<accession>A0ABZ3IY07</accession>
<dbReference type="RefSeq" id="WP_169716776.1">
    <property type="nucleotide sequence ID" value="NZ_CP155571.1"/>
</dbReference>
<proteinExistence type="predicted"/>
<sequence>MIARMIGDSENYFSISVIFLQYIGLIIDKKILKSYIITSNGNFEDFRRLDTVNFKNIILDTITWYET</sequence>
<reference evidence="1" key="1">
    <citation type="submission" date="2024-05" db="EMBL/GenBank/DDBJ databases">
        <title>Isolation and characterization of Sporomusa carbonis sp. nov., a carboxydotrophic hydrogenogen in the genus of Sporomusa isolated from a charcoal burning pile.</title>
        <authorList>
            <person name="Boeer T."/>
            <person name="Rosenbaum F."/>
            <person name="Eysell L."/>
            <person name="Mueller V."/>
            <person name="Daniel R."/>
            <person name="Poehlein A."/>
        </authorList>
    </citation>
    <scope>NUCLEOTIDE SEQUENCE [LARGE SCALE GENOMIC DNA]</scope>
    <source>
        <strain evidence="1">DSM 3132</strain>
    </source>
</reference>
<name>A0ABZ3IY07_SPOA4</name>
<dbReference type="EMBL" id="CP155571">
    <property type="protein sequence ID" value="XFO70895.1"/>
    <property type="molecule type" value="Genomic_DNA"/>
</dbReference>
<dbReference type="Proteomes" id="UP000216052">
    <property type="component" value="Chromosome"/>
</dbReference>
<keyword evidence="2" id="KW-1185">Reference proteome</keyword>
<organism evidence="1 2">
    <name type="scientific">Sporomusa acidovorans (strain ATCC 49682 / DSM 3132 / Mol)</name>
    <dbReference type="NCBI Taxonomy" id="1123286"/>
    <lineage>
        <taxon>Bacteria</taxon>
        <taxon>Bacillati</taxon>
        <taxon>Bacillota</taxon>
        <taxon>Negativicutes</taxon>
        <taxon>Selenomonadales</taxon>
        <taxon>Sporomusaceae</taxon>
        <taxon>Sporomusa</taxon>
    </lineage>
</organism>
<evidence type="ECO:0000313" key="2">
    <source>
        <dbReference type="Proteomes" id="UP000216052"/>
    </source>
</evidence>
<evidence type="ECO:0000313" key="1">
    <source>
        <dbReference type="EMBL" id="XFO70895.1"/>
    </source>
</evidence>
<gene>
    <name evidence="1" type="ORF">SPACI_008950</name>
</gene>